<evidence type="ECO:0000313" key="2">
    <source>
        <dbReference type="EMBL" id="KAJ9483842.1"/>
    </source>
</evidence>
<dbReference type="Proteomes" id="UP001227192">
    <property type="component" value="Unassembled WGS sequence"/>
</dbReference>
<dbReference type="AlphaFoldDB" id="A0AAI9TB03"/>
<accession>A0AAI9TB03</accession>
<name>A0AAI9TB03_PENTH</name>
<keyword evidence="1" id="KW-1133">Transmembrane helix</keyword>
<evidence type="ECO:0000256" key="1">
    <source>
        <dbReference type="SAM" id="Phobius"/>
    </source>
</evidence>
<gene>
    <name evidence="2" type="ORF">VN97_g9547</name>
</gene>
<keyword evidence="1" id="KW-0812">Transmembrane</keyword>
<keyword evidence="3" id="KW-1185">Reference proteome</keyword>
<feature type="transmembrane region" description="Helical" evidence="1">
    <location>
        <begin position="43"/>
        <end position="66"/>
    </location>
</feature>
<dbReference type="EMBL" id="LACB01000392">
    <property type="protein sequence ID" value="KAJ9483842.1"/>
    <property type="molecule type" value="Genomic_DNA"/>
</dbReference>
<reference evidence="2" key="2">
    <citation type="journal article" date="2016" name="Fungal Biol.">
        <title>Ochratoxin A production by Penicillium thymicola.</title>
        <authorList>
            <person name="Nguyen H.D.T."/>
            <person name="McMullin D.R."/>
            <person name="Ponomareva E."/>
            <person name="Riley R."/>
            <person name="Pomraning K.R."/>
            <person name="Baker S.E."/>
            <person name="Seifert K.A."/>
        </authorList>
    </citation>
    <scope>NUCLEOTIDE SEQUENCE</scope>
    <source>
        <strain evidence="2">DAOM 180753</strain>
    </source>
</reference>
<protein>
    <submittedName>
        <fullName evidence="2">Uncharacterized protein</fullName>
    </submittedName>
</protein>
<keyword evidence="1" id="KW-0472">Membrane</keyword>
<comment type="caution">
    <text evidence="2">The sequence shown here is derived from an EMBL/GenBank/DDBJ whole genome shotgun (WGS) entry which is preliminary data.</text>
</comment>
<organism evidence="2 3">
    <name type="scientific">Penicillium thymicola</name>
    <dbReference type="NCBI Taxonomy" id="293382"/>
    <lineage>
        <taxon>Eukaryota</taxon>
        <taxon>Fungi</taxon>
        <taxon>Dikarya</taxon>
        <taxon>Ascomycota</taxon>
        <taxon>Pezizomycotina</taxon>
        <taxon>Eurotiomycetes</taxon>
        <taxon>Eurotiomycetidae</taxon>
        <taxon>Eurotiales</taxon>
        <taxon>Aspergillaceae</taxon>
        <taxon>Penicillium</taxon>
    </lineage>
</organism>
<proteinExistence type="predicted"/>
<sequence length="76" mass="8548">MTLNSSFNYSLYNTIRFTFNSDSVQIQFRFSLLVPMNTPSSPLIHFSFSLFIFVTLNQLITAHLVINVTASAPGVD</sequence>
<reference evidence="2" key="1">
    <citation type="submission" date="2015-06" db="EMBL/GenBank/DDBJ databases">
        <authorList>
            <person name="Nguyen H."/>
        </authorList>
    </citation>
    <scope>NUCLEOTIDE SEQUENCE</scope>
    <source>
        <strain evidence="2">DAOM 180753</strain>
    </source>
</reference>
<evidence type="ECO:0000313" key="3">
    <source>
        <dbReference type="Proteomes" id="UP001227192"/>
    </source>
</evidence>